<dbReference type="STRING" id="1318743.PU02_0603"/>
<evidence type="ECO:0000259" key="6">
    <source>
        <dbReference type="PROSITE" id="PS50893"/>
    </source>
</evidence>
<feature type="domain" description="ABC transporter" evidence="6">
    <location>
        <begin position="7"/>
        <end position="256"/>
    </location>
</feature>
<dbReference type="NCBIfam" id="NF008453">
    <property type="entry name" value="PRK11308.1"/>
    <property type="match status" value="2"/>
</dbReference>
<dbReference type="PROSITE" id="PS00211">
    <property type="entry name" value="ABC_TRANSPORTER_1"/>
    <property type="match status" value="2"/>
</dbReference>
<proteinExistence type="inferred from homology"/>
<dbReference type="PANTHER" id="PTHR43776">
    <property type="entry name" value="TRANSPORT ATP-BINDING PROTEIN"/>
    <property type="match status" value="1"/>
</dbReference>
<dbReference type="InterPro" id="IPR013563">
    <property type="entry name" value="Oligopep_ABC_C"/>
</dbReference>
<dbReference type="PROSITE" id="PS50893">
    <property type="entry name" value="ABC_TRANSPORTER_2"/>
    <property type="match status" value="2"/>
</dbReference>
<dbReference type="EMBL" id="CP010401">
    <property type="protein sequence ID" value="ALE03417.1"/>
    <property type="molecule type" value="Genomic_DNA"/>
</dbReference>
<dbReference type="GO" id="GO:0055085">
    <property type="term" value="P:transmembrane transport"/>
    <property type="evidence" value="ECO:0007669"/>
    <property type="project" value="UniProtKB-ARBA"/>
</dbReference>
<evidence type="ECO:0000313" key="7">
    <source>
        <dbReference type="EMBL" id="ALE03417.1"/>
    </source>
</evidence>
<evidence type="ECO:0000256" key="5">
    <source>
        <dbReference type="ARBA" id="ARBA00022840"/>
    </source>
</evidence>
<protein>
    <submittedName>
        <fullName evidence="7">Oligopeptide transport system permease protein OppB</fullName>
    </submittedName>
</protein>
<evidence type="ECO:0000313" key="8">
    <source>
        <dbReference type="Proteomes" id="UP000057213"/>
    </source>
</evidence>
<dbReference type="AlphaFoldDB" id="A0A0M4M5P5"/>
<dbReference type="SUPFAM" id="SSF52540">
    <property type="entry name" value="P-loop containing nucleoside triphosphate hydrolases"/>
    <property type="match status" value="2"/>
</dbReference>
<dbReference type="RefSeq" id="WP_053943993.1">
    <property type="nucleotide sequence ID" value="NZ_CP010401.1"/>
</dbReference>
<evidence type="ECO:0000256" key="3">
    <source>
        <dbReference type="ARBA" id="ARBA00022448"/>
    </source>
</evidence>
<dbReference type="InterPro" id="IPR027417">
    <property type="entry name" value="P-loop_NTPase"/>
</dbReference>
<dbReference type="InterPro" id="IPR050319">
    <property type="entry name" value="ABC_transp_ATP-bind"/>
</dbReference>
<dbReference type="InterPro" id="IPR003439">
    <property type="entry name" value="ABC_transporter-like_ATP-bd"/>
</dbReference>
<dbReference type="GO" id="GO:0015833">
    <property type="term" value="P:peptide transport"/>
    <property type="evidence" value="ECO:0007669"/>
    <property type="project" value="InterPro"/>
</dbReference>
<evidence type="ECO:0000256" key="1">
    <source>
        <dbReference type="ARBA" id="ARBA00004417"/>
    </source>
</evidence>
<dbReference type="InterPro" id="IPR003593">
    <property type="entry name" value="AAA+_ATPase"/>
</dbReference>
<comment type="subcellular location">
    <subcellularLocation>
        <location evidence="1">Cell inner membrane</location>
        <topology evidence="1">Peripheral membrane protein</topology>
    </subcellularLocation>
</comment>
<feature type="domain" description="ABC transporter" evidence="6">
    <location>
        <begin position="286"/>
        <end position="525"/>
    </location>
</feature>
<evidence type="ECO:0000256" key="2">
    <source>
        <dbReference type="ARBA" id="ARBA00005417"/>
    </source>
</evidence>
<dbReference type="GO" id="GO:0016887">
    <property type="term" value="F:ATP hydrolysis activity"/>
    <property type="evidence" value="ECO:0007669"/>
    <property type="project" value="InterPro"/>
</dbReference>
<keyword evidence="3" id="KW-0813">Transport</keyword>
<dbReference type="FunFam" id="3.40.50.300:FF:000016">
    <property type="entry name" value="Oligopeptide ABC transporter ATP-binding component"/>
    <property type="match status" value="1"/>
</dbReference>
<accession>A0A0M4M5P5</accession>
<keyword evidence="5" id="KW-0067">ATP-binding</keyword>
<dbReference type="KEGG" id="banc:PU02_0603"/>
<dbReference type="NCBIfam" id="NF007739">
    <property type="entry name" value="PRK10419.1"/>
    <property type="match status" value="2"/>
</dbReference>
<dbReference type="InterPro" id="IPR017871">
    <property type="entry name" value="ABC_transporter-like_CS"/>
</dbReference>
<comment type="similarity">
    <text evidence="2">Belongs to the ABC transporter superfamily.</text>
</comment>
<dbReference type="Pfam" id="PF08352">
    <property type="entry name" value="oligo_HPY"/>
    <property type="match status" value="1"/>
</dbReference>
<evidence type="ECO:0000256" key="4">
    <source>
        <dbReference type="ARBA" id="ARBA00022741"/>
    </source>
</evidence>
<keyword evidence="4" id="KW-0547">Nucleotide-binding</keyword>
<dbReference type="GO" id="GO:0005524">
    <property type="term" value="F:ATP binding"/>
    <property type="evidence" value="ECO:0007669"/>
    <property type="project" value="UniProtKB-KW"/>
</dbReference>
<gene>
    <name evidence="7" type="ORF">PU02_0603</name>
</gene>
<dbReference type="OrthoDB" id="9802264at2"/>
<sequence length="536" mass="60571">MTELLSVRNFSVAFYQEEGKRNILDKISFDVKKGEIVALVGESGSGKSITALSILQLLPFLKNLDQSGQILFHDKDLMKQKDEDWRKIRGKEIAMIFQEPMISLNPLHNVGRQIGEVLKVHSNISGDSLRMRVIDLLTQVGIQEPQKRLSWFPHQLSGGQRQRVMIAMALANSPQLLIADEPTTALDVTIQAQILELLIQSKKNTICQCFFITHDLAIVRRIADRIYVMKDGKIVEGGSINEVFGNPQHFYTKKLLATEFKGPPLSADKKSPILIQGKKIRVWFPIKKGLLRRTIDHVKAVHDVDVTIRMGQTLGIVGESGSGKTTLGMALARMLPSKGQIHFNGTNISNFTFKQMRPLRRHIQIVFQDPFGSLSPRMSIGDIIAEGSWVHEPHLSYFERNDRVINALQEVDLDPAMRDRYPHEFSGGQRQRIALARAIALKPRLVIFDEPTSSLDMSSQAKIVDLLRYLQLKYKLSYLLISHDLRVVKALAHEVVVMFNGTIVEHGFADQIFSHPQHAYTQCLMSSVFSSELDRL</sequence>
<reference evidence="7 8" key="1">
    <citation type="journal article" date="2015" name="Genome Announc.">
        <title>Complete Genome Sequence of Bartonella ancashensis Strain 20.00, Isolated from the Blood of a Patient with Verruga Peruana.</title>
        <authorList>
            <person name="Hang J."/>
            <person name="Mullins K.E."/>
            <person name="Clifford R.J."/>
            <person name="Onmus-Leone F."/>
            <person name="Yang Y."/>
            <person name="Jiang J."/>
            <person name="Leguia M."/>
            <person name="Kasper M.R."/>
            <person name="Maguina C."/>
            <person name="Lesho E.P."/>
            <person name="Jarman R.G."/>
            <person name="Richards A.L."/>
            <person name="Blazes D."/>
        </authorList>
    </citation>
    <scope>NUCLEOTIDE SEQUENCE [LARGE SCALE GENOMIC DNA]</scope>
    <source>
        <strain evidence="7 8">20.00</strain>
    </source>
</reference>
<dbReference type="SMART" id="SM00382">
    <property type="entry name" value="AAA"/>
    <property type="match status" value="2"/>
</dbReference>
<keyword evidence="8" id="KW-1185">Reference proteome</keyword>
<dbReference type="CDD" id="cd03257">
    <property type="entry name" value="ABC_NikE_OppD_transporters"/>
    <property type="match status" value="2"/>
</dbReference>
<organism evidence="7 8">
    <name type="scientific">Bartonella ancashensis</name>
    <dbReference type="NCBI Taxonomy" id="1318743"/>
    <lineage>
        <taxon>Bacteria</taxon>
        <taxon>Pseudomonadati</taxon>
        <taxon>Pseudomonadota</taxon>
        <taxon>Alphaproteobacteria</taxon>
        <taxon>Hyphomicrobiales</taxon>
        <taxon>Bartonellaceae</taxon>
        <taxon>Bartonella</taxon>
    </lineage>
</organism>
<dbReference type="Gene3D" id="3.40.50.300">
    <property type="entry name" value="P-loop containing nucleotide triphosphate hydrolases"/>
    <property type="match status" value="2"/>
</dbReference>
<dbReference type="Proteomes" id="UP000057213">
    <property type="component" value="Chromosome"/>
</dbReference>
<name>A0A0M4M5P5_9HYPH</name>
<dbReference type="Pfam" id="PF00005">
    <property type="entry name" value="ABC_tran"/>
    <property type="match status" value="2"/>
</dbReference>
<dbReference type="GO" id="GO:0005886">
    <property type="term" value="C:plasma membrane"/>
    <property type="evidence" value="ECO:0007669"/>
    <property type="project" value="UniProtKB-SubCell"/>
</dbReference>